<dbReference type="PANTHER" id="PTHR21666:SF270">
    <property type="entry name" value="MUREIN HYDROLASE ACTIVATOR ENVC"/>
    <property type="match status" value="1"/>
</dbReference>
<dbReference type="PANTHER" id="PTHR21666">
    <property type="entry name" value="PEPTIDASE-RELATED"/>
    <property type="match status" value="1"/>
</dbReference>
<dbReference type="SUPFAM" id="SSF51261">
    <property type="entry name" value="Duplicated hybrid motif"/>
    <property type="match status" value="1"/>
</dbReference>
<feature type="domain" description="Peptidoglycan binding-like" evidence="4">
    <location>
        <begin position="188"/>
        <end position="227"/>
    </location>
</feature>
<evidence type="ECO:0000256" key="3">
    <source>
        <dbReference type="SAM" id="MobiDB-lite"/>
    </source>
</evidence>
<name>A0A6J5N6B3_9CAUD</name>
<dbReference type="EMBL" id="LR796611">
    <property type="protein sequence ID" value="CAB4154297.1"/>
    <property type="molecule type" value="Genomic_DNA"/>
</dbReference>
<dbReference type="GO" id="GO:0031640">
    <property type="term" value="P:killing of cells of another organism"/>
    <property type="evidence" value="ECO:0007669"/>
    <property type="project" value="UniProtKB-KW"/>
</dbReference>
<dbReference type="SUPFAM" id="SSF47090">
    <property type="entry name" value="PGBD-like"/>
    <property type="match status" value="1"/>
</dbReference>
<dbReference type="InterPro" id="IPR036366">
    <property type="entry name" value="PGBDSf"/>
</dbReference>
<sequence>MTTWIRPVDGGSISDTFDGHKNRAKPALNPGIDYAVGTGTPVKAVADGTVIGIVNTFTGSGGMMIFLSFPSGHTADYLHLSRIDVQLGQVVKQGQVIGLSGGSGLGSMTGYGAHLHFSFRVGGKPTMGAGNIDYEAFRGAPTSAMPSKPATPAKPSVAPAKGSRAYRGKELRQGEPAGPDVLYLQNKLGVNPPGPFGPLTHAAVVAFQKKHGLLADGIVGPLTWSKLG</sequence>
<evidence type="ECO:0000259" key="5">
    <source>
        <dbReference type="Pfam" id="PF01551"/>
    </source>
</evidence>
<evidence type="ECO:0000259" key="4">
    <source>
        <dbReference type="Pfam" id="PF01471"/>
    </source>
</evidence>
<proteinExistence type="predicted"/>
<dbReference type="Gene3D" id="1.10.101.10">
    <property type="entry name" value="PGBD-like superfamily/PGBD"/>
    <property type="match status" value="1"/>
</dbReference>
<evidence type="ECO:0000256" key="1">
    <source>
        <dbReference type="ARBA" id="ARBA00022529"/>
    </source>
</evidence>
<organism evidence="6">
    <name type="scientific">uncultured Caudovirales phage</name>
    <dbReference type="NCBI Taxonomy" id="2100421"/>
    <lineage>
        <taxon>Viruses</taxon>
        <taxon>Duplodnaviria</taxon>
        <taxon>Heunggongvirae</taxon>
        <taxon>Uroviricota</taxon>
        <taxon>Caudoviricetes</taxon>
        <taxon>Peduoviridae</taxon>
        <taxon>Maltschvirus</taxon>
        <taxon>Maltschvirus maltsch</taxon>
    </lineage>
</organism>
<evidence type="ECO:0000313" key="6">
    <source>
        <dbReference type="EMBL" id="CAB4154297.1"/>
    </source>
</evidence>
<feature type="domain" description="M23ase beta-sheet core" evidence="5">
    <location>
        <begin position="29"/>
        <end position="125"/>
    </location>
</feature>
<dbReference type="GO" id="GO:0042742">
    <property type="term" value="P:defense response to bacterium"/>
    <property type="evidence" value="ECO:0007669"/>
    <property type="project" value="UniProtKB-KW"/>
</dbReference>
<keyword evidence="1" id="KW-0929">Antimicrobial</keyword>
<dbReference type="InterPro" id="IPR011055">
    <property type="entry name" value="Dup_hybrid_motif"/>
</dbReference>
<dbReference type="Gene3D" id="2.70.70.10">
    <property type="entry name" value="Glucose Permease (Domain IIA)"/>
    <property type="match status" value="1"/>
</dbReference>
<gene>
    <name evidence="6" type="ORF">UFOVP631_40</name>
</gene>
<dbReference type="Pfam" id="PF01471">
    <property type="entry name" value="PG_binding_1"/>
    <property type="match status" value="1"/>
</dbReference>
<keyword evidence="2" id="KW-0081">Bacteriolytic enzyme</keyword>
<dbReference type="InterPro" id="IPR036365">
    <property type="entry name" value="PGBD-like_sf"/>
</dbReference>
<dbReference type="CDD" id="cd12797">
    <property type="entry name" value="M23_peptidase"/>
    <property type="match status" value="1"/>
</dbReference>
<dbReference type="GO" id="GO:0004222">
    <property type="term" value="F:metalloendopeptidase activity"/>
    <property type="evidence" value="ECO:0007669"/>
    <property type="project" value="TreeGrafter"/>
</dbReference>
<accession>A0A6J5N6B3</accession>
<dbReference type="InterPro" id="IPR050570">
    <property type="entry name" value="Cell_wall_metabolism_enzyme"/>
</dbReference>
<feature type="region of interest" description="Disordered" evidence="3">
    <location>
        <begin position="143"/>
        <end position="177"/>
    </location>
</feature>
<dbReference type="InterPro" id="IPR016047">
    <property type="entry name" value="M23ase_b-sheet_dom"/>
</dbReference>
<evidence type="ECO:0000256" key="2">
    <source>
        <dbReference type="ARBA" id="ARBA00022638"/>
    </source>
</evidence>
<dbReference type="Pfam" id="PF01551">
    <property type="entry name" value="Peptidase_M23"/>
    <property type="match status" value="1"/>
</dbReference>
<dbReference type="InterPro" id="IPR002477">
    <property type="entry name" value="Peptidoglycan-bd-like"/>
</dbReference>
<reference evidence="6" key="1">
    <citation type="submission" date="2020-04" db="EMBL/GenBank/DDBJ databases">
        <authorList>
            <person name="Chiriac C."/>
            <person name="Salcher M."/>
            <person name="Ghai R."/>
            <person name="Kavagutti S V."/>
        </authorList>
    </citation>
    <scope>NUCLEOTIDE SEQUENCE</scope>
</reference>
<protein>
    <submittedName>
        <fullName evidence="6">Peptidoglycan binding-like</fullName>
    </submittedName>
</protein>